<accession>A0A0F9AX71</accession>
<proteinExistence type="predicted"/>
<organism evidence="1">
    <name type="scientific">marine sediment metagenome</name>
    <dbReference type="NCBI Taxonomy" id="412755"/>
    <lineage>
        <taxon>unclassified sequences</taxon>
        <taxon>metagenomes</taxon>
        <taxon>ecological metagenomes</taxon>
    </lineage>
</organism>
<dbReference type="Gene3D" id="2.40.50.140">
    <property type="entry name" value="Nucleic acid-binding proteins"/>
    <property type="match status" value="1"/>
</dbReference>
<sequence length="223" mass="23596">MSEKKVEDHVIMLPNVRMAFPQIFTPSQVNNEGKPAFSASFLFPPIHPVVVIIQAAITKVANAKWGEKGPEILKALIAGDKVCLHNGDSKSQYDGFVGNLFVSARSPTRPGVFAQDPQVTLVEADGKPYSGCYVNAQIALWAQANNFGKRVNAQLRGVQFLRDGEAFGGGAVAQADEFDVVEGAEADAAAPEAVGGAWDPTMSAIPEVIPGGTDTGDWGDLIS</sequence>
<dbReference type="AlphaFoldDB" id="A0A0F9AX71"/>
<evidence type="ECO:0008006" key="2">
    <source>
        <dbReference type="Google" id="ProtNLM"/>
    </source>
</evidence>
<comment type="caution">
    <text evidence="1">The sequence shown here is derived from an EMBL/GenBank/DDBJ whole genome shotgun (WGS) entry which is preliminary data.</text>
</comment>
<dbReference type="SUPFAM" id="SSF50249">
    <property type="entry name" value="Nucleic acid-binding proteins"/>
    <property type="match status" value="1"/>
</dbReference>
<dbReference type="EMBL" id="LAZR01052436">
    <property type="protein sequence ID" value="KKK82969.1"/>
    <property type="molecule type" value="Genomic_DNA"/>
</dbReference>
<dbReference type="InterPro" id="IPR022595">
    <property type="entry name" value="Enc34_ssDNA-bd"/>
</dbReference>
<reference evidence="1" key="1">
    <citation type="journal article" date="2015" name="Nature">
        <title>Complex archaea that bridge the gap between prokaryotes and eukaryotes.</title>
        <authorList>
            <person name="Spang A."/>
            <person name="Saw J.H."/>
            <person name="Jorgensen S.L."/>
            <person name="Zaremba-Niedzwiedzka K."/>
            <person name="Martijn J."/>
            <person name="Lind A.E."/>
            <person name="van Eijk R."/>
            <person name="Schleper C."/>
            <person name="Guy L."/>
            <person name="Ettema T.J."/>
        </authorList>
    </citation>
    <scope>NUCLEOTIDE SEQUENCE</scope>
</reference>
<protein>
    <recommendedName>
        <fullName evidence="2">DUF2815 family protein</fullName>
    </recommendedName>
</protein>
<evidence type="ECO:0000313" key="1">
    <source>
        <dbReference type="EMBL" id="KKK82969.1"/>
    </source>
</evidence>
<dbReference type="InterPro" id="IPR012340">
    <property type="entry name" value="NA-bd_OB-fold"/>
</dbReference>
<gene>
    <name evidence="1" type="ORF">LCGC14_2798080</name>
</gene>
<name>A0A0F9AX71_9ZZZZ</name>
<dbReference type="Pfam" id="PF10991">
    <property type="entry name" value="Enc34_ssDNA-bd"/>
    <property type="match status" value="1"/>
</dbReference>